<accession>H5SLN9</accession>
<dbReference type="AlphaFoldDB" id="H5SLN9"/>
<reference evidence="1" key="1">
    <citation type="journal article" date="2005" name="Environ. Microbiol.">
        <title>Genetic and functional properties of uncultivated thermophilic crenarchaeotes from a subsurface gold mine as revealed by analysis of genome fragments.</title>
        <authorList>
            <person name="Nunoura T."/>
            <person name="Hirayama H."/>
            <person name="Takami H."/>
            <person name="Oida H."/>
            <person name="Nishi S."/>
            <person name="Shimamura S."/>
            <person name="Suzuki Y."/>
            <person name="Inagaki F."/>
            <person name="Takai K."/>
            <person name="Nealson K.H."/>
            <person name="Horikoshi K."/>
        </authorList>
    </citation>
    <scope>NUCLEOTIDE SEQUENCE</scope>
</reference>
<dbReference type="Gene3D" id="3.10.450.50">
    <property type="match status" value="1"/>
</dbReference>
<gene>
    <name evidence="1" type="ORF">HGMM_F46H12C24</name>
</gene>
<dbReference type="EMBL" id="AP011765">
    <property type="protein sequence ID" value="BAL57075.1"/>
    <property type="molecule type" value="Genomic_DNA"/>
</dbReference>
<name>H5SLN9_9DELT</name>
<proteinExistence type="predicted"/>
<sequence>MPKYIPNTDVPDTRENREVIEVAERYRRAVEQRDVRTLLALAAPNYFEDGGTPAGDDDYGYEGLRRLLSVWAEEVRQVRYEMRYRRVTFEQGGNRALIDYTYTGSFTLRRPPVQLPPGVAPRPESMLHVDPARGTAEQETEQEVWYRRVADNRLELERQNGQWRIVAGM</sequence>
<dbReference type="SUPFAM" id="SSF54427">
    <property type="entry name" value="NTF2-like"/>
    <property type="match status" value="1"/>
</dbReference>
<reference evidence="1" key="2">
    <citation type="journal article" date="2012" name="PLoS ONE">
        <title>A Deeply Branching Thermophilic Bacterium with an Ancient Acetyl-CoA Pathway Dominates a Subsurface Ecosystem.</title>
        <authorList>
            <person name="Takami H."/>
            <person name="Noguchi H."/>
            <person name="Takaki Y."/>
            <person name="Uchiyama I."/>
            <person name="Toyoda A."/>
            <person name="Nishi S."/>
            <person name="Chee G.-J."/>
            <person name="Arai W."/>
            <person name="Nunoura T."/>
            <person name="Itoh T."/>
            <person name="Hattori M."/>
            <person name="Takai K."/>
        </authorList>
    </citation>
    <scope>NUCLEOTIDE SEQUENCE</scope>
</reference>
<organism evidence="1">
    <name type="scientific">uncultured delta proteobacterium</name>
    <dbReference type="NCBI Taxonomy" id="34034"/>
    <lineage>
        <taxon>Bacteria</taxon>
        <taxon>Deltaproteobacteria</taxon>
        <taxon>environmental samples</taxon>
    </lineage>
</organism>
<dbReference type="InterPro" id="IPR032710">
    <property type="entry name" value="NTF2-like_dom_sf"/>
</dbReference>
<protein>
    <submittedName>
        <fullName evidence="1">Hypothetical conserved protein</fullName>
    </submittedName>
</protein>
<evidence type="ECO:0000313" key="1">
    <source>
        <dbReference type="EMBL" id="BAL57075.1"/>
    </source>
</evidence>